<protein>
    <submittedName>
        <fullName evidence="1">Uncharacterized protein ORF121_2</fullName>
    </submittedName>
</protein>
<sequence>MAGGAGPAGAVGLYPPFRTRGIRKEPASSPAGQDLIIATFVDPLTLRKNLVPGYFHCIAMKALFLAATASKGRPGTKNPNVFLFSMSWRMLCVPQARSASLEGKARSAFFARRKGAERVLR</sequence>
<dbReference type="GeneID" id="7804496"/>
<keyword evidence="1" id="KW-0496">Mitochondrion</keyword>
<accession>C3RYM3</accession>
<organism evidence="1">
    <name type="scientific">Nothoceros aenigmaticus</name>
    <dbReference type="NCBI Taxonomy" id="13813"/>
    <lineage>
        <taxon>Eukaryota</taxon>
        <taxon>Viridiplantae</taxon>
        <taxon>Streptophyta</taxon>
        <taxon>Embryophyta</taxon>
        <taxon>Anthocerotophyta</taxon>
        <taxon>Anthocerotopsida</taxon>
        <taxon>Dendrocerotidae</taxon>
        <taxon>Dendrocerotales</taxon>
        <taxon>Dendrocerotaceae</taxon>
        <taxon>Dendrocerotoideae</taxon>
        <taxon>Nothoceros</taxon>
    </lineage>
</organism>
<geneLocation type="mitochondrion" evidence="1"/>
<gene>
    <name evidence="1" type="primary">ORF121_2</name>
    <name evidence="1" type="ORF">MeaeMp14</name>
</gene>
<dbReference type="RefSeq" id="YP_002860256.1">
    <property type="nucleotide sequence ID" value="NC_012651.1"/>
</dbReference>
<dbReference type="EMBL" id="EU660574">
    <property type="protein sequence ID" value="ACC86780.1"/>
    <property type="molecule type" value="Genomic_DNA"/>
</dbReference>
<proteinExistence type="predicted"/>
<reference evidence="1" key="1">
    <citation type="journal article" date="2009" name="J. Mol. Evol.">
        <title>The complete mitochondrial genome sequence of the hornwort Megaceros aenigmaticus shows a mixed mode of conservative yet dynamic evolution in early land plant mitochondrial genomes.</title>
        <authorList>
            <person name="Li L."/>
            <person name="Wang B."/>
            <person name="Liu Y."/>
            <person name="Qiu Y.L."/>
        </authorList>
    </citation>
    <scope>NUCLEOTIDE SEQUENCE</scope>
</reference>
<name>C3RYM3_9EMBR</name>
<dbReference type="AlphaFoldDB" id="C3RYM3"/>
<evidence type="ECO:0000313" key="1">
    <source>
        <dbReference type="EMBL" id="ACC86780.1"/>
    </source>
</evidence>